<keyword evidence="1" id="KW-0472">Membrane</keyword>
<evidence type="ECO:0000256" key="1">
    <source>
        <dbReference type="SAM" id="Phobius"/>
    </source>
</evidence>
<accession>F5VWC8</accession>
<name>F5VWC8_STROR</name>
<dbReference type="PATRIC" id="fig|1005704.3.peg.1519"/>
<evidence type="ECO:0000313" key="3">
    <source>
        <dbReference type="Proteomes" id="UP000003695"/>
    </source>
</evidence>
<protein>
    <submittedName>
        <fullName evidence="2">Conserved domain protein</fullName>
    </submittedName>
</protein>
<proteinExistence type="predicted"/>
<evidence type="ECO:0000313" key="2">
    <source>
        <dbReference type="EMBL" id="EGL86585.1"/>
    </source>
</evidence>
<keyword evidence="1" id="KW-1133">Transmembrane helix</keyword>
<gene>
    <name evidence="2" type="ORF">HMPREF9968_0010</name>
</gene>
<keyword evidence="1" id="KW-0812">Transmembrane</keyword>
<dbReference type="Proteomes" id="UP000003695">
    <property type="component" value="Unassembled WGS sequence"/>
</dbReference>
<feature type="transmembrane region" description="Helical" evidence="1">
    <location>
        <begin position="14"/>
        <end position="33"/>
    </location>
</feature>
<organism evidence="2 3">
    <name type="scientific">Streptococcus oralis SK255</name>
    <dbReference type="NCBI Taxonomy" id="1005704"/>
    <lineage>
        <taxon>Bacteria</taxon>
        <taxon>Bacillati</taxon>
        <taxon>Bacillota</taxon>
        <taxon>Bacilli</taxon>
        <taxon>Lactobacillales</taxon>
        <taxon>Streptococcaceae</taxon>
        <taxon>Streptococcus</taxon>
    </lineage>
</organism>
<sequence>MSKEKKPKNLNEMIIFYLLKSKIPLLIYSFYSFKEWWKKKRLKY</sequence>
<reference evidence="2 3" key="1">
    <citation type="submission" date="2011-04" db="EMBL/GenBank/DDBJ databases">
        <authorList>
            <person name="Durkin A.S."/>
            <person name="Radune D."/>
            <person name="Hostetler J."/>
            <person name="Torralba M."/>
            <person name="Gillis M."/>
            <person name="Methe B."/>
            <person name="Sutton G."/>
            <person name="Nelson K.E."/>
        </authorList>
    </citation>
    <scope>NUCLEOTIDE SEQUENCE [LARGE SCALE GENOMIC DNA]</scope>
    <source>
        <strain evidence="2 3">SK255</strain>
    </source>
</reference>
<dbReference type="AlphaFoldDB" id="F5VWC8"/>
<comment type="caution">
    <text evidence="2">The sequence shown here is derived from an EMBL/GenBank/DDBJ whole genome shotgun (WGS) entry which is preliminary data.</text>
</comment>
<dbReference type="EMBL" id="AFNM01000047">
    <property type="protein sequence ID" value="EGL86585.1"/>
    <property type="molecule type" value="Genomic_DNA"/>
</dbReference>